<comment type="caution">
    <text evidence="1">The sequence shown here is derived from an EMBL/GenBank/DDBJ whole genome shotgun (WGS) entry which is preliminary data.</text>
</comment>
<dbReference type="EMBL" id="JAACJO010000006">
    <property type="protein sequence ID" value="KAF5356804.1"/>
    <property type="molecule type" value="Genomic_DNA"/>
</dbReference>
<proteinExistence type="predicted"/>
<evidence type="ECO:0000313" key="1">
    <source>
        <dbReference type="EMBL" id="KAF5356804.1"/>
    </source>
</evidence>
<evidence type="ECO:0000313" key="2">
    <source>
        <dbReference type="Proteomes" id="UP000559027"/>
    </source>
</evidence>
<dbReference type="Proteomes" id="UP000559027">
    <property type="component" value="Unassembled WGS sequence"/>
</dbReference>
<accession>A0A8H5G1W7</accession>
<sequence>MFEAAEKLDCLDGRSPIDPRDLRQLTLMRDNNRCVLTSVVNIRSLWKGKQSWSSEKKATHTKVTRIISQSLLTDIQGTPEVFQWAQTARAIDERFGGLSSCDVLGEEILCSPLNAFTAGNAVHEEFDCLNLWLTPAVE</sequence>
<reference evidence="1 2" key="1">
    <citation type="journal article" date="2020" name="ISME J.">
        <title>Uncovering the hidden diversity of litter-decomposition mechanisms in mushroom-forming fungi.</title>
        <authorList>
            <person name="Floudas D."/>
            <person name="Bentzer J."/>
            <person name="Ahren D."/>
            <person name="Johansson T."/>
            <person name="Persson P."/>
            <person name="Tunlid A."/>
        </authorList>
    </citation>
    <scope>NUCLEOTIDE SEQUENCE [LARGE SCALE GENOMIC DNA]</scope>
    <source>
        <strain evidence="1 2">CBS 146.42</strain>
    </source>
</reference>
<organism evidence="1 2">
    <name type="scientific">Leucocoprinus leucothites</name>
    <dbReference type="NCBI Taxonomy" id="201217"/>
    <lineage>
        <taxon>Eukaryota</taxon>
        <taxon>Fungi</taxon>
        <taxon>Dikarya</taxon>
        <taxon>Basidiomycota</taxon>
        <taxon>Agaricomycotina</taxon>
        <taxon>Agaricomycetes</taxon>
        <taxon>Agaricomycetidae</taxon>
        <taxon>Agaricales</taxon>
        <taxon>Agaricineae</taxon>
        <taxon>Agaricaceae</taxon>
        <taxon>Leucocoprinus</taxon>
    </lineage>
</organism>
<protein>
    <submittedName>
        <fullName evidence="1">Uncharacterized protein</fullName>
    </submittedName>
</protein>
<dbReference type="AlphaFoldDB" id="A0A8H5G1W7"/>
<dbReference type="OrthoDB" id="2104739at2759"/>
<name>A0A8H5G1W7_9AGAR</name>
<gene>
    <name evidence="1" type="ORF">D9756_006573</name>
</gene>
<keyword evidence="2" id="KW-1185">Reference proteome</keyword>